<dbReference type="Pfam" id="PF03754">
    <property type="entry name" value="At2g31720-like"/>
    <property type="match status" value="1"/>
</dbReference>
<evidence type="ECO:0000256" key="5">
    <source>
        <dbReference type="ARBA" id="ARBA00023242"/>
    </source>
</evidence>
<dbReference type="AlphaFoldDB" id="A0A396H6Z6"/>
<dbReference type="GO" id="GO:0005634">
    <property type="term" value="C:nucleus"/>
    <property type="evidence" value="ECO:0007669"/>
    <property type="project" value="UniProtKB-SubCell"/>
</dbReference>
<feature type="compositionally biased region" description="Basic residues" evidence="6">
    <location>
        <begin position="109"/>
        <end position="132"/>
    </location>
</feature>
<comment type="caution">
    <text evidence="7">The sequence shown here is derived from an EMBL/GenBank/DDBJ whole genome shotgun (WGS) entry which is preliminary data.</text>
</comment>
<keyword evidence="3" id="KW-0238">DNA-binding</keyword>
<keyword evidence="5" id="KW-0539">Nucleus</keyword>
<evidence type="ECO:0000256" key="2">
    <source>
        <dbReference type="ARBA" id="ARBA00023015"/>
    </source>
</evidence>
<proteinExistence type="predicted"/>
<dbReference type="PANTHER" id="PTHR31541:SF33">
    <property type="entry name" value="DUF313 DOMAIN PROTEIN"/>
    <property type="match status" value="1"/>
</dbReference>
<accession>A0A396H6Z6</accession>
<dbReference type="GO" id="GO:0003677">
    <property type="term" value="F:DNA binding"/>
    <property type="evidence" value="ECO:0007669"/>
    <property type="project" value="UniProtKB-KW"/>
</dbReference>
<evidence type="ECO:0000313" key="7">
    <source>
        <dbReference type="EMBL" id="RHN48301.1"/>
    </source>
</evidence>
<keyword evidence="2" id="KW-0805">Transcription regulation</keyword>
<evidence type="ECO:0000256" key="6">
    <source>
        <dbReference type="SAM" id="MobiDB-lite"/>
    </source>
</evidence>
<dbReference type="Proteomes" id="UP000265566">
    <property type="component" value="Chromosome 7"/>
</dbReference>
<feature type="region of interest" description="Disordered" evidence="6">
    <location>
        <begin position="102"/>
        <end position="143"/>
    </location>
</feature>
<dbReference type="SUPFAM" id="SSF101936">
    <property type="entry name" value="DNA-binding pseudobarrel domain"/>
    <property type="match status" value="1"/>
</dbReference>
<sequence>MLQNNQNTEAMTKEQRYAITREKIKGYMEKAKTAPLNLSHNFAWQCVIAIRAPQFYSEEELTQIKKHSQLVLQETRKIPQNTVEGEVANTKKRCRPCDEVSMSYAERRTKPKTTKKVEPKKRTKPKTTRKVPKKQDKKNLALPPPILPINVKNKIKELNGTDIRYIMSKKLFASDIDEGQSRLLMPLKEDELGFLTKTEKETLDEKDENDKPVGLEVIVLDPYFRSFTMCFKKWKMTNKWVYSLIQNWKHAVRGNGFEIGQILNVWSFRVKDKLQFVLNIN</sequence>
<dbReference type="Gramene" id="rna43003">
    <property type="protein sequence ID" value="RHN48301.1"/>
    <property type="gene ID" value="gene43003"/>
</dbReference>
<comment type="subcellular location">
    <subcellularLocation>
        <location evidence="1">Nucleus</location>
    </subcellularLocation>
</comment>
<keyword evidence="4" id="KW-0804">Transcription</keyword>
<evidence type="ECO:0000256" key="3">
    <source>
        <dbReference type="ARBA" id="ARBA00023125"/>
    </source>
</evidence>
<organism evidence="7 8">
    <name type="scientific">Medicago truncatula</name>
    <name type="common">Barrel medic</name>
    <name type="synonym">Medicago tribuloides</name>
    <dbReference type="NCBI Taxonomy" id="3880"/>
    <lineage>
        <taxon>Eukaryota</taxon>
        <taxon>Viridiplantae</taxon>
        <taxon>Streptophyta</taxon>
        <taxon>Embryophyta</taxon>
        <taxon>Tracheophyta</taxon>
        <taxon>Spermatophyta</taxon>
        <taxon>Magnoliopsida</taxon>
        <taxon>eudicotyledons</taxon>
        <taxon>Gunneridae</taxon>
        <taxon>Pentapetalae</taxon>
        <taxon>rosids</taxon>
        <taxon>fabids</taxon>
        <taxon>Fabales</taxon>
        <taxon>Fabaceae</taxon>
        <taxon>Papilionoideae</taxon>
        <taxon>50 kb inversion clade</taxon>
        <taxon>NPAAA clade</taxon>
        <taxon>Hologalegina</taxon>
        <taxon>IRL clade</taxon>
        <taxon>Trifolieae</taxon>
        <taxon>Medicago</taxon>
    </lineage>
</organism>
<dbReference type="Gene3D" id="2.40.330.10">
    <property type="entry name" value="DNA-binding pseudobarrel domain"/>
    <property type="match status" value="1"/>
</dbReference>
<evidence type="ECO:0000313" key="8">
    <source>
        <dbReference type="Proteomes" id="UP000265566"/>
    </source>
</evidence>
<name>A0A396H6Z6_MEDTR</name>
<dbReference type="PANTHER" id="PTHR31541">
    <property type="entry name" value="B3 DOMAIN PLANT PROTEIN-RELATED"/>
    <property type="match status" value="1"/>
</dbReference>
<gene>
    <name evidence="7" type="ORF">MtrunA17_Chr7g0262311</name>
</gene>
<reference evidence="8" key="1">
    <citation type="journal article" date="2018" name="Nat. Plants">
        <title>Whole-genome landscape of Medicago truncatula symbiotic genes.</title>
        <authorList>
            <person name="Pecrix Y."/>
            <person name="Staton S.E."/>
            <person name="Sallet E."/>
            <person name="Lelandais-Briere C."/>
            <person name="Moreau S."/>
            <person name="Carrere S."/>
            <person name="Blein T."/>
            <person name="Jardinaud M.F."/>
            <person name="Latrasse D."/>
            <person name="Zouine M."/>
            <person name="Zahm M."/>
            <person name="Kreplak J."/>
            <person name="Mayjonade B."/>
            <person name="Satge C."/>
            <person name="Perez M."/>
            <person name="Cauet S."/>
            <person name="Marande W."/>
            <person name="Chantry-Darmon C."/>
            <person name="Lopez-Roques C."/>
            <person name="Bouchez O."/>
            <person name="Berard A."/>
            <person name="Debelle F."/>
            <person name="Munos S."/>
            <person name="Bendahmane A."/>
            <person name="Berges H."/>
            <person name="Niebel A."/>
            <person name="Buitink J."/>
            <person name="Frugier F."/>
            <person name="Benhamed M."/>
            <person name="Crespi M."/>
            <person name="Gouzy J."/>
            <person name="Gamas P."/>
        </authorList>
    </citation>
    <scope>NUCLEOTIDE SEQUENCE [LARGE SCALE GENOMIC DNA]</scope>
    <source>
        <strain evidence="8">cv. Jemalong A17</strain>
    </source>
</reference>
<dbReference type="InterPro" id="IPR015300">
    <property type="entry name" value="DNA-bd_pseudobarrel_sf"/>
</dbReference>
<dbReference type="EMBL" id="PSQE01000007">
    <property type="protein sequence ID" value="RHN48301.1"/>
    <property type="molecule type" value="Genomic_DNA"/>
</dbReference>
<dbReference type="InterPro" id="IPR005508">
    <property type="entry name" value="At2g31720-like"/>
</dbReference>
<evidence type="ECO:0000256" key="4">
    <source>
        <dbReference type="ARBA" id="ARBA00023163"/>
    </source>
</evidence>
<evidence type="ECO:0000256" key="1">
    <source>
        <dbReference type="ARBA" id="ARBA00004123"/>
    </source>
</evidence>
<protein>
    <submittedName>
        <fullName evidence="7">Putative B3 domain-containing protein</fullName>
    </submittedName>
</protein>